<reference evidence="2 3" key="1">
    <citation type="submission" date="2016-10" db="EMBL/GenBank/DDBJ databases">
        <authorList>
            <person name="de Groot N.N."/>
        </authorList>
    </citation>
    <scope>NUCLEOTIDE SEQUENCE [LARGE SCALE GENOMIC DNA]</scope>
    <source>
        <strain evidence="2 3">IBRC-M10418</strain>
    </source>
</reference>
<feature type="domain" description="Baseplate protein J-like barrel" evidence="1">
    <location>
        <begin position="100"/>
        <end position="197"/>
    </location>
</feature>
<keyword evidence="3" id="KW-1185">Reference proteome</keyword>
<dbReference type="OrthoDB" id="204546at2157"/>
<organism evidence="2 3">
    <name type="scientific">Halopenitus malekzadehii</name>
    <dbReference type="NCBI Taxonomy" id="1267564"/>
    <lineage>
        <taxon>Archaea</taxon>
        <taxon>Methanobacteriati</taxon>
        <taxon>Methanobacteriota</taxon>
        <taxon>Stenosarchaea group</taxon>
        <taxon>Halobacteria</taxon>
        <taxon>Halobacteriales</taxon>
        <taxon>Haloferacaceae</taxon>
        <taxon>Halopenitus</taxon>
    </lineage>
</organism>
<dbReference type="STRING" id="1267564.SAMN05192561_11267"/>
<sequence>MTEYGTQDDGSFRRKHVDTIRSDMGRNFKDEVGDDVELRQNSPQQAFIDTVAPELAQLWEATEAAYYASFFEDSFGEQLDKQLALAGFSRIPSRSATGEVVFSRDDPAPDDISIPAGTVVTTSRTETQPAIPYETTDGVTLNEGQTEVTAPIEALKPWQTEIDEEWLGEETNVGADSITRFDDPVAGVDDVTNPNPTGDEGLGYVSGRDRETDAEFKLRYQNSLAASGAATLRAIRSSVFNAAEGIRSVGVDEVHAAGDYGVTVTVLAPDVPDDDVAQALLDSRAGGLESFGSESGTATLGDGIERTEHFERATRVEIYVEADLTTSDTFPTDGEDRITDGIVRYIGGEATDGITYPGLEIGDDVIIDQVFRRVMEVQGVIEVDLQIGTDPNALAGSNIDVAATEAAMTGVTEVTINVL</sequence>
<dbReference type="RefSeq" id="WP_218143068.1">
    <property type="nucleotide sequence ID" value="NZ_FNWU01000012.1"/>
</dbReference>
<dbReference type="Proteomes" id="UP000199215">
    <property type="component" value="Unassembled WGS sequence"/>
</dbReference>
<dbReference type="InterPro" id="IPR006949">
    <property type="entry name" value="Barrel_Baseplate_J-like"/>
</dbReference>
<evidence type="ECO:0000313" key="2">
    <source>
        <dbReference type="EMBL" id="SEH61057.1"/>
    </source>
</evidence>
<dbReference type="Pfam" id="PF04865">
    <property type="entry name" value="Baseplate_J"/>
    <property type="match status" value="1"/>
</dbReference>
<protein>
    <submittedName>
        <fullName evidence="2">Baseplate J-like protein</fullName>
    </submittedName>
</protein>
<proteinExistence type="predicted"/>
<name>A0A1H6JGJ6_9EURY</name>
<dbReference type="AlphaFoldDB" id="A0A1H6JGJ6"/>
<evidence type="ECO:0000259" key="1">
    <source>
        <dbReference type="Pfam" id="PF04865"/>
    </source>
</evidence>
<accession>A0A1H6JGJ6</accession>
<evidence type="ECO:0000313" key="3">
    <source>
        <dbReference type="Proteomes" id="UP000199215"/>
    </source>
</evidence>
<dbReference type="EMBL" id="FNWU01000012">
    <property type="protein sequence ID" value="SEH61057.1"/>
    <property type="molecule type" value="Genomic_DNA"/>
</dbReference>
<gene>
    <name evidence="2" type="ORF">SAMN05192561_11267</name>
</gene>